<dbReference type="EMBL" id="JBGCUO010000001">
    <property type="protein sequence ID" value="MEY1661101.1"/>
    <property type="molecule type" value="Genomic_DNA"/>
</dbReference>
<dbReference type="SUPFAM" id="SSF117070">
    <property type="entry name" value="LEA14-like"/>
    <property type="match status" value="1"/>
</dbReference>
<feature type="domain" description="Late embryogenesis abundant protein LEA-2 subgroup" evidence="2">
    <location>
        <begin position="52"/>
        <end position="138"/>
    </location>
</feature>
<evidence type="ECO:0000256" key="1">
    <source>
        <dbReference type="SAM" id="SignalP"/>
    </source>
</evidence>
<accession>A0ABV4AE24</accession>
<dbReference type="InterPro" id="IPR004864">
    <property type="entry name" value="LEA_2"/>
</dbReference>
<feature type="signal peptide" evidence="1">
    <location>
        <begin position="1"/>
        <end position="24"/>
    </location>
</feature>
<keyword evidence="1" id="KW-0732">Signal</keyword>
<evidence type="ECO:0000313" key="3">
    <source>
        <dbReference type="EMBL" id="MEY1661101.1"/>
    </source>
</evidence>
<sequence length="154" mass="16990">MLTPLRLLLLTAALLLTAGCTSLGRDTVAPEVHLASVALLGVTMLDQEWELTLRVRNPNDHALKLRTVDYQIFLGEHRFARGLAKPDEDIPAMGDALVKTRVTTGLFATLKHLQALDYRGDKPLEYRIEGQARVGGIPLPLSFRHAGNIDFPNL</sequence>
<proteinExistence type="predicted"/>
<gene>
    <name evidence="3" type="ORF">AB5I84_02940</name>
</gene>
<comment type="caution">
    <text evidence="3">The sequence shown here is derived from an EMBL/GenBank/DDBJ whole genome shotgun (WGS) entry which is preliminary data.</text>
</comment>
<evidence type="ECO:0000259" key="2">
    <source>
        <dbReference type="Pfam" id="PF03168"/>
    </source>
</evidence>
<dbReference type="RefSeq" id="WP_369454338.1">
    <property type="nucleotide sequence ID" value="NZ_JBGCUO010000001.1"/>
</dbReference>
<protein>
    <submittedName>
        <fullName evidence="3">LEA type 2 family protein</fullName>
    </submittedName>
</protein>
<dbReference type="Proteomes" id="UP001562065">
    <property type="component" value="Unassembled WGS sequence"/>
</dbReference>
<dbReference type="PROSITE" id="PS51257">
    <property type="entry name" value="PROKAR_LIPOPROTEIN"/>
    <property type="match status" value="1"/>
</dbReference>
<feature type="chain" id="PRO_5045611596" evidence="1">
    <location>
        <begin position="25"/>
        <end position="154"/>
    </location>
</feature>
<keyword evidence="4" id="KW-1185">Reference proteome</keyword>
<evidence type="ECO:0000313" key="4">
    <source>
        <dbReference type="Proteomes" id="UP001562065"/>
    </source>
</evidence>
<name>A0ABV4AE24_9GAMM</name>
<dbReference type="Gene3D" id="2.60.40.1820">
    <property type="match status" value="1"/>
</dbReference>
<dbReference type="Pfam" id="PF03168">
    <property type="entry name" value="LEA_2"/>
    <property type="match status" value="1"/>
</dbReference>
<reference evidence="3 4" key="1">
    <citation type="submission" date="2024-07" db="EMBL/GenBank/DDBJ databases">
        <authorList>
            <person name="Ren Q."/>
        </authorList>
    </citation>
    <scope>NUCLEOTIDE SEQUENCE [LARGE SCALE GENOMIC DNA]</scope>
    <source>
        <strain evidence="3 4">REN37</strain>
    </source>
</reference>
<organism evidence="3 4">
    <name type="scientific">Isoalcanivorax beigongshangi</name>
    <dbReference type="NCBI Taxonomy" id="3238810"/>
    <lineage>
        <taxon>Bacteria</taxon>
        <taxon>Pseudomonadati</taxon>
        <taxon>Pseudomonadota</taxon>
        <taxon>Gammaproteobacteria</taxon>
        <taxon>Oceanospirillales</taxon>
        <taxon>Alcanivoracaceae</taxon>
        <taxon>Isoalcanivorax</taxon>
    </lineage>
</organism>